<dbReference type="Gene3D" id="3.40.50.980">
    <property type="match status" value="4"/>
</dbReference>
<evidence type="ECO:0000313" key="7">
    <source>
        <dbReference type="Proteomes" id="UP001595696"/>
    </source>
</evidence>
<keyword evidence="7" id="KW-1185">Reference proteome</keyword>
<dbReference type="SMART" id="SM00823">
    <property type="entry name" value="PKS_PP"/>
    <property type="match status" value="3"/>
</dbReference>
<organism evidence="6 7">
    <name type="scientific">Nocardia jiangsuensis</name>
    <dbReference type="NCBI Taxonomy" id="1691563"/>
    <lineage>
        <taxon>Bacteria</taxon>
        <taxon>Bacillati</taxon>
        <taxon>Actinomycetota</taxon>
        <taxon>Actinomycetes</taxon>
        <taxon>Mycobacteriales</taxon>
        <taxon>Nocardiaceae</taxon>
        <taxon>Nocardia</taxon>
    </lineage>
</organism>
<dbReference type="Gene3D" id="3.30.559.30">
    <property type="entry name" value="Nonribosomal peptide synthetase, condensation domain"/>
    <property type="match status" value="3"/>
</dbReference>
<dbReference type="EMBL" id="JBHSAX010000017">
    <property type="protein sequence ID" value="MFC3964490.1"/>
    <property type="molecule type" value="Genomic_DNA"/>
</dbReference>
<evidence type="ECO:0000256" key="4">
    <source>
        <dbReference type="SAM" id="MobiDB-lite"/>
    </source>
</evidence>
<dbReference type="Pfam" id="PF00501">
    <property type="entry name" value="AMP-binding"/>
    <property type="match status" value="3"/>
</dbReference>
<comment type="caution">
    <text evidence="6">The sequence shown here is derived from an EMBL/GenBank/DDBJ whole genome shotgun (WGS) entry which is preliminary data.</text>
</comment>
<dbReference type="Pfam" id="PF13193">
    <property type="entry name" value="AMP-binding_C"/>
    <property type="match status" value="2"/>
</dbReference>
<dbReference type="Gene3D" id="3.30.300.30">
    <property type="match status" value="3"/>
</dbReference>
<dbReference type="PROSITE" id="PS00455">
    <property type="entry name" value="AMP_BINDING"/>
    <property type="match status" value="3"/>
</dbReference>
<keyword evidence="3" id="KW-0597">Phosphoprotein</keyword>
<dbReference type="Gene3D" id="1.10.1200.10">
    <property type="entry name" value="ACP-like"/>
    <property type="match status" value="1"/>
</dbReference>
<dbReference type="SUPFAM" id="SSF47336">
    <property type="entry name" value="ACP-like"/>
    <property type="match status" value="3"/>
</dbReference>
<dbReference type="Gene3D" id="3.40.50.12780">
    <property type="entry name" value="N-terminal domain of ligase-like"/>
    <property type="match status" value="1"/>
</dbReference>
<dbReference type="CDD" id="cd19540">
    <property type="entry name" value="LCL_NRPS-like"/>
    <property type="match status" value="1"/>
</dbReference>
<evidence type="ECO:0000313" key="6">
    <source>
        <dbReference type="EMBL" id="MFC3964490.1"/>
    </source>
</evidence>
<dbReference type="NCBIfam" id="NF003417">
    <property type="entry name" value="PRK04813.1"/>
    <property type="match status" value="3"/>
</dbReference>
<dbReference type="Pfam" id="PF00550">
    <property type="entry name" value="PP-binding"/>
    <property type="match status" value="3"/>
</dbReference>
<evidence type="ECO:0000256" key="1">
    <source>
        <dbReference type="ARBA" id="ARBA00001957"/>
    </source>
</evidence>
<dbReference type="Gene3D" id="3.30.559.10">
    <property type="entry name" value="Chloramphenicol acetyltransferase-like domain"/>
    <property type="match status" value="3"/>
</dbReference>
<dbReference type="SUPFAM" id="SSF53474">
    <property type="entry name" value="alpha/beta-Hydrolases"/>
    <property type="match status" value="1"/>
</dbReference>
<feature type="compositionally biased region" description="Basic residues" evidence="4">
    <location>
        <begin position="22"/>
        <end position="31"/>
    </location>
</feature>
<evidence type="ECO:0000256" key="3">
    <source>
        <dbReference type="ARBA" id="ARBA00022553"/>
    </source>
</evidence>
<gene>
    <name evidence="6" type="ORF">ACFO0B_21115</name>
</gene>
<dbReference type="Proteomes" id="UP001595696">
    <property type="component" value="Unassembled WGS sequence"/>
</dbReference>
<reference evidence="7" key="1">
    <citation type="journal article" date="2019" name="Int. J. Syst. Evol. Microbiol.">
        <title>The Global Catalogue of Microorganisms (GCM) 10K type strain sequencing project: providing services to taxonomists for standard genome sequencing and annotation.</title>
        <authorList>
            <consortium name="The Broad Institute Genomics Platform"/>
            <consortium name="The Broad Institute Genome Sequencing Center for Infectious Disease"/>
            <person name="Wu L."/>
            <person name="Ma J."/>
        </authorList>
    </citation>
    <scope>NUCLEOTIDE SEQUENCE [LARGE SCALE GENOMIC DNA]</scope>
    <source>
        <strain evidence="7">CGMCC 4.7330</strain>
    </source>
</reference>
<dbReference type="PANTHER" id="PTHR45527:SF1">
    <property type="entry name" value="FATTY ACID SYNTHASE"/>
    <property type="match status" value="1"/>
</dbReference>
<dbReference type="CDD" id="cd17646">
    <property type="entry name" value="A_NRPS_AB3403-like"/>
    <property type="match status" value="2"/>
</dbReference>
<feature type="compositionally biased region" description="Basic and acidic residues" evidence="4">
    <location>
        <begin position="1"/>
        <end position="11"/>
    </location>
</feature>
<dbReference type="InterPro" id="IPR020845">
    <property type="entry name" value="AMP-binding_CS"/>
</dbReference>
<dbReference type="Gene3D" id="3.40.50.1820">
    <property type="entry name" value="alpha/beta hydrolase"/>
    <property type="match status" value="2"/>
</dbReference>
<evidence type="ECO:0000256" key="2">
    <source>
        <dbReference type="ARBA" id="ARBA00022450"/>
    </source>
</evidence>
<dbReference type="SUPFAM" id="SSF56801">
    <property type="entry name" value="Acetyl-CoA synthetase-like"/>
    <property type="match status" value="3"/>
</dbReference>
<dbReference type="InterPro" id="IPR006162">
    <property type="entry name" value="Ppantetheine_attach_site"/>
</dbReference>
<feature type="domain" description="Carrier" evidence="5">
    <location>
        <begin position="544"/>
        <end position="620"/>
    </location>
</feature>
<comment type="cofactor">
    <cofactor evidence="1">
        <name>pantetheine 4'-phosphate</name>
        <dbReference type="ChEBI" id="CHEBI:47942"/>
    </cofactor>
</comment>
<feature type="region of interest" description="Disordered" evidence="4">
    <location>
        <begin position="1"/>
        <end position="32"/>
    </location>
</feature>
<dbReference type="InterPro" id="IPR001242">
    <property type="entry name" value="Condensation_dom"/>
</dbReference>
<evidence type="ECO:0000259" key="5">
    <source>
        <dbReference type="PROSITE" id="PS50075"/>
    </source>
</evidence>
<dbReference type="InterPro" id="IPR025110">
    <property type="entry name" value="AMP-bd_C"/>
</dbReference>
<dbReference type="InterPro" id="IPR009081">
    <property type="entry name" value="PP-bd_ACP"/>
</dbReference>
<dbReference type="InterPro" id="IPR000873">
    <property type="entry name" value="AMP-dep_synth/lig_dom"/>
</dbReference>
<dbReference type="SMART" id="SM00824">
    <property type="entry name" value="PKS_TE"/>
    <property type="match status" value="1"/>
</dbReference>
<dbReference type="InterPro" id="IPR045851">
    <property type="entry name" value="AMP-bd_C_sf"/>
</dbReference>
<dbReference type="Pfam" id="PF00668">
    <property type="entry name" value="Condensation"/>
    <property type="match status" value="2"/>
</dbReference>
<dbReference type="InterPro" id="IPR020802">
    <property type="entry name" value="TesA-like"/>
</dbReference>
<dbReference type="InterPro" id="IPR001031">
    <property type="entry name" value="Thioesterase"/>
</dbReference>
<dbReference type="CDD" id="cd19543">
    <property type="entry name" value="DCL_NRPS"/>
    <property type="match status" value="1"/>
</dbReference>
<dbReference type="InterPro" id="IPR042099">
    <property type="entry name" value="ANL_N_sf"/>
</dbReference>
<dbReference type="InterPro" id="IPR036736">
    <property type="entry name" value="ACP-like_sf"/>
</dbReference>
<proteinExistence type="predicted"/>
<dbReference type="InterPro" id="IPR020806">
    <property type="entry name" value="PKS_PP-bd"/>
</dbReference>
<sequence length="3473" mass="370272">MARRRRVDESPHGPGAPMTRPTRTRPTRTRGPRTVTLPQLLATAVEANPEGAALVFAAAEASGAPVGYAELDARSSRLARLLIERGIGPEDLVAVGLRRSVESVLAVWAVAKTGAGFVPVDPNYPADRVRHMLTDSGAALGLTVASARAALPDDTEWLVLDDPATLAELENRPPDAVTQADRVRPVRAEHPAYVIYTSGSTGLPKGVVVTQAGLAGFCAEQRERYGVDAAARTLHFASPSFDASVLELLLALGGGATMVVVSPEVFGGTELADVLRRERVTHAFVTPAALASVDPAGLDALRVVVTGGEACPPDLVRRWVTPLPDGTRRRFHNAYGPTEATVATNISAPMLPGEPVTIGAPIRGIAAHVLDARLLPVPDRVAGELYVAGQALARGYHGKPGLTAGRFVADPLGAPGSRLYRTGDVVRGAADGELEYLGRNDFQVKIRGFRIELGEIDAVLTEQRGVDFAATVGHELDSGATVLVSYVHGDAVDTAVLASAAGQRLPAHMVPAAIVLLDAIPLTPGGKLDRKALPAPVFAAREFRAPSGRLEELVAGVYAELLRATEIGADDDFFELGGNSLIATQVIARLNDALETRIPVPTLFEAPTVAGLALRLVEFTENPVRLALTGGPRPDRIPLSPAQRRMWFLNRFDPESTAYNIPIAVRFRGDLDVTALRAAVADLAARHEVLRTLYPQTEDGPVQVVLPVAQSVPEVEYRTVAPERLPDAVAEVIGTLFDVTAEVPVRVALLAVRRADGLPPEEHALAMVVHHITADGSSVGPLTRDLMTAYVARAGGTAPDWAPLPVQYADYSLWQQELLGSERDPDSVAARQIAFWQDELAGLPDQLELPADRPRPAVQSYAGGMVEVRIDAETHRALGELARANGATLFMVVHTALAVWAGRLSGANDVAIGTPIAGRDELALEQLIGMFVNTLVFRTRLELGAPFSDLLKRQRDTDIQVFAHADVPFERLVEVLNPERSTARHPLFQLGLSFQNLAPTTLELPGLAVSAVDFETAISQFDLHWMIGDAYDSDGAPAGIGGVVTYATALFDEFTVRGFVDRFLRVLRAVAQAPETPVGDLPLLQQHERDRLLLARNATAHPVDPAATLVSLFDATVAEHPAGTALIGPAGSTLDYAALGARVNRLARHLISLGVGPEARVALALPRSVELVVAMYAVAVAGGAYVPLDPAQPAQRTGHILSTAAPICVLTDLATGFSTPDAPVLVLDDLRLDGYDDGQVRDAERLAPLHPANTAYVIFTSGSTGRPKGVAVPHGAIVNQLLWKRAEFRLGAEDAVLLKTAATFDLSVWEFWSAVVCGGSLVIADADGHRDPGYLNELMAREKVTTLHAVPSMLDALLTEADGSLPASLLRVLAIGEALPAAVAQRFRRANPAELFNLYGPTEAAVSITAHRVTGADQHTVSIGDPEWNCQVYVLDPRLNPVPMGVAGELYLAGAQLARGYFGRPELTADRFVANPFRAGDRMYRTGDLAAWNPLGELEYRGRTDFQVKVRGFRIELGEIEAALLEQPDVAQVAVLARPGPDGTGERLVAYLAGKAPDVERVRTALAARLPSYMVPAAFVLLDALPLTVNGKLDRAALPEPQAEQAVFRAPEGHAELVLAEVFTELLGVERVGADDDFFALGGDSIASIQVVARARTRGVTISPREVFEHRTVAALAAAATAEPPDDGLLPLTPDGLRLLADAPAGIELRAIELDVPVGTATDRVWAAADGVLARHPMLSARLVRTEEGEPAFELVPPAGRAEAYWLLDAAEVEPGEYDQVVEAVAAQLDPAAGANVRFVLITPAQPDQGGTLLVVANGLVIDDAAWRIVVDELSAVWSGGHAAPAVTGTGASGLVRALAARAADPATLAELEWWRAAVPRGGRLYPGDLRIRGRLSARITREAAGAVATVADAYHATVDEVLLTALALALADPTAPEQIGTVVRLTADARTGDPADFSGSGTAAADFVAAFTTTYPLALRLTGIDFAEVLDGGPAAGVALGRVKEMCRAVPAGGVGFGLLRHANPATAGEIARLDRGLLGLRYRDLRPARVRVDSPVDDLVLDLTVDATPDGLVARFDYAAAVLDLPDVQTFAERWVRALGGLAEHGRHPEAGGHTPSDFPLVPLAQRDVDQLTKGYPELADVWPVTPLQSGMLFHALLAAGSVDAYTMQFGLHLTGPVDATRLRAAAELVLIRYPNLRVAFAEDGAGDPVQVVLDAVRLPWRFVDLGHLADGPANAARARVVANDLATPFDMHEAPMLRFTLIRTAAERHQLLVTAHHILVDGWSMPLLLRDLLTVYALVGRVRRPLGEPIGSYRDYLLWLAAQDRGAARTAWRAALSGIDEPTALVPALPESGPGAAGIGAAGIGEAGIGEAGFTLSVARSEGLSRLAAELGVTVNTVVQAAWGLLIGRSTDRDDVVFGATVSGRPPQLPGVETLVGLFVNTVPVRVRLEPGATLAALLRTLQLEQAALLDHHHVGLAEIQELTGVDPLFDTLVVFESFPIDKAALERAGLEQPGGIDGMHLAGVDVVNNTHYPITVMVVPGRQLQVTLKHRRDAVNDAAAALLAERFAAVIDRFVRDRNARVAEVELLTDAERAALAAANDTEVPEFRDEATLLTLFDAQVARTPDTPAVMYEDTRLSYSELDLLARALAQVLTERGVGPGSLVGIAMRRSLELVASIYAVLRTGAAYVPIDPDHPAERSEYVLTSAAPICVLTTARDGFTTDSDVEVVELDSLWLPDPDSLQAEPPASPALPDSAAYVIYTSGSTGRPKGVVITHRQMVNQFRWAQWTYPHGAGDLVLHKTPITFDISTWELFWPLQTGATVLIAEPDGHRDPAYLLRELTERRVTAVHFVPSMLAAFLDELAELPRVELPALRWVFAAGEALTAELATRFAELLPQAYLVNWYGPAEATVVTAYAVSGRAQRGGIPIGAPVANTEALVLDRQLAPVPFGAAGELYLAGVQLARGYANAPGLTAERFVAHGGGQRLYRTGDVVRWRPDGDGAPVLEYLGRSDFQVKLRGQRIELGEIESVLLGHPAVRQAVVTLVRGENGDRLVGYLVPEPGAGEARRAVLAHARAALPAYMVPSALVLLDAMPLNASGKLDRRALPAPELSNRPYRAALSPLEQTVAGLFAEVLELPRAGMDDDFFELGGNSLLATRLVARLRAVTGVDVRVQWLFTDATVAAVTTRVRAVSAGQDEPEHDSDAALGVLLPLRRTGRREPLFCLHPMYGLAWSYAGLAAHIDQDRPILGIQSPALTEDGYLAGSLPEIAERYLAEIRAVQPHGPYHLLGWSLGGIVAHAIATTLQAAGEEVALLAMLDSHHQIDISDFRSALRAALGELGIDDAVLGALPDDPDHDLTELPDEALALLHAAVPAEAAVLTPERVRRIYRNAVRSAELINRYRPEVFRGALQYFSAAVDPRPGAAAAWRPYVDGEVVDRPVDATHDLMAEPRALAEIGPQLNRLLDRR</sequence>
<feature type="domain" description="Carrier" evidence="5">
    <location>
        <begin position="1610"/>
        <end position="1684"/>
    </location>
</feature>
<feature type="domain" description="Carrier" evidence="5">
    <location>
        <begin position="3123"/>
        <end position="3198"/>
    </location>
</feature>
<protein>
    <submittedName>
        <fullName evidence="6">Amino acid adenylation domain-containing protein</fullName>
    </submittedName>
</protein>
<name>A0ABV8DX08_9NOCA</name>
<dbReference type="Gene3D" id="2.30.38.10">
    <property type="entry name" value="Luciferase, Domain 3"/>
    <property type="match status" value="2"/>
</dbReference>
<dbReference type="InterPro" id="IPR023213">
    <property type="entry name" value="CAT-like_dom_sf"/>
</dbReference>
<dbReference type="Pfam" id="PF00975">
    <property type="entry name" value="Thioesterase"/>
    <property type="match status" value="1"/>
</dbReference>
<dbReference type="PROSITE" id="PS00012">
    <property type="entry name" value="PHOSPHOPANTETHEINE"/>
    <property type="match status" value="3"/>
</dbReference>
<dbReference type="RefSeq" id="WP_378614247.1">
    <property type="nucleotide sequence ID" value="NZ_JBHSAX010000017.1"/>
</dbReference>
<dbReference type="SUPFAM" id="SSF52777">
    <property type="entry name" value="CoA-dependent acyltransferases"/>
    <property type="match status" value="6"/>
</dbReference>
<dbReference type="InterPro" id="IPR010071">
    <property type="entry name" value="AA_adenyl_dom"/>
</dbReference>
<dbReference type="NCBIfam" id="TIGR01733">
    <property type="entry name" value="AA-adenyl-dom"/>
    <property type="match status" value="3"/>
</dbReference>
<dbReference type="InterPro" id="IPR029058">
    <property type="entry name" value="AB_hydrolase_fold"/>
</dbReference>
<accession>A0ABV8DX08</accession>
<dbReference type="PROSITE" id="PS50075">
    <property type="entry name" value="CARRIER"/>
    <property type="match status" value="3"/>
</dbReference>
<keyword evidence="2" id="KW-0596">Phosphopantetheine</keyword>
<dbReference type="PANTHER" id="PTHR45527">
    <property type="entry name" value="NONRIBOSOMAL PEPTIDE SYNTHETASE"/>
    <property type="match status" value="1"/>
</dbReference>